<comment type="subcellular location">
    <subcellularLocation>
        <location evidence="8">Cytoplasm</location>
    </subcellularLocation>
</comment>
<proteinExistence type="inferred from homology"/>
<keyword evidence="3 8" id="KW-0547">Nucleotide-binding</keyword>
<evidence type="ECO:0000256" key="9">
    <source>
        <dbReference type="PIRSR" id="PIRSR001549-1"/>
    </source>
</evidence>
<keyword evidence="5 8" id="KW-0648">Protein biosynthesis</keyword>
<dbReference type="Pfam" id="PF03129">
    <property type="entry name" value="HGTP_anticodon"/>
    <property type="match status" value="1"/>
</dbReference>
<feature type="binding site" evidence="9">
    <location>
        <position position="114"/>
    </location>
    <ligand>
        <name>L-histidine</name>
        <dbReference type="ChEBI" id="CHEBI:57595"/>
    </ligand>
</feature>
<feature type="binding site" evidence="9">
    <location>
        <begin position="83"/>
        <end position="85"/>
    </location>
    <ligand>
        <name>L-histidine</name>
        <dbReference type="ChEBI" id="CHEBI:57595"/>
    </ligand>
</feature>
<dbReference type="EC" id="6.1.1.21" evidence="8"/>
<feature type="binding site" evidence="9">
    <location>
        <position position="261"/>
    </location>
    <ligand>
        <name>L-histidine</name>
        <dbReference type="ChEBI" id="CHEBI:57595"/>
    </ligand>
</feature>
<dbReference type="InterPro" id="IPR036621">
    <property type="entry name" value="Anticodon-bd_dom_sf"/>
</dbReference>
<dbReference type="Gene3D" id="3.40.50.800">
    <property type="entry name" value="Anticodon-binding domain"/>
    <property type="match status" value="1"/>
</dbReference>
<evidence type="ECO:0000256" key="2">
    <source>
        <dbReference type="ARBA" id="ARBA00022598"/>
    </source>
</evidence>
<evidence type="ECO:0000256" key="3">
    <source>
        <dbReference type="ARBA" id="ARBA00022741"/>
    </source>
</evidence>
<evidence type="ECO:0000256" key="8">
    <source>
        <dbReference type="HAMAP-Rule" id="MF_00127"/>
    </source>
</evidence>
<sequence>MAVVTRAVKGTHDLFREDLAYHRTLLNAARRWLEAAGADEIATPIFEFSEVFERGVGASSDIVQKEMFTFTDRGGRALALRPEGTAGVVRAYLEHGMKVWPQPVRLWYAGPMFRAERPQKGRQRQFHQFGYEVLGAGEPELDAEAVALSYWILRGVGLNRLSLKVGSVGDREDRERYNAYLRELLTPHTARLSEDSQRRLETNPMRILDSKAEPDRKLLEELKVRPMLDFLGPEAKAHFEAVQERLRRLNVPYEIDPTIVRGLDYYARTAWELHHELLGAQSALGGGGRYDGLAELLGGPPVPGVGWAVGVERTVLAMKAEGLSPAPEPPLDLYIVALAAELVPEALRAASRFWPELRVQYGVKPRKPGKALQEAERKGARFAGLLGPDEAASGRLTVKHLRTGEQRTLDIEEVKEWVRGGGS</sequence>
<dbReference type="NCBIfam" id="TIGR00442">
    <property type="entry name" value="hisS"/>
    <property type="match status" value="1"/>
</dbReference>
<dbReference type="SUPFAM" id="SSF52954">
    <property type="entry name" value="Class II aaRS ABD-related"/>
    <property type="match status" value="1"/>
</dbReference>
<dbReference type="PROSITE" id="PS50862">
    <property type="entry name" value="AA_TRNA_LIGASE_II"/>
    <property type="match status" value="1"/>
</dbReference>
<dbReference type="InterPro" id="IPR033656">
    <property type="entry name" value="HisRS_anticodon"/>
</dbReference>
<dbReference type="Proteomes" id="UP000885759">
    <property type="component" value="Unassembled WGS sequence"/>
</dbReference>
<comment type="catalytic activity">
    <reaction evidence="7 8">
        <text>tRNA(His) + L-histidine + ATP = L-histidyl-tRNA(His) + AMP + diphosphate + H(+)</text>
        <dbReference type="Rhea" id="RHEA:17313"/>
        <dbReference type="Rhea" id="RHEA-COMP:9665"/>
        <dbReference type="Rhea" id="RHEA-COMP:9689"/>
        <dbReference type="ChEBI" id="CHEBI:15378"/>
        <dbReference type="ChEBI" id="CHEBI:30616"/>
        <dbReference type="ChEBI" id="CHEBI:33019"/>
        <dbReference type="ChEBI" id="CHEBI:57595"/>
        <dbReference type="ChEBI" id="CHEBI:78442"/>
        <dbReference type="ChEBI" id="CHEBI:78527"/>
        <dbReference type="ChEBI" id="CHEBI:456215"/>
        <dbReference type="EC" id="6.1.1.21"/>
    </reaction>
</comment>
<comment type="caution">
    <text evidence="11">The sequence shown here is derived from an EMBL/GenBank/DDBJ whole genome shotgun (WGS) entry which is preliminary data.</text>
</comment>
<feature type="domain" description="Aminoacyl-transfer RNA synthetases class-II family profile" evidence="10">
    <location>
        <begin position="1"/>
        <end position="344"/>
    </location>
</feature>
<evidence type="ECO:0000256" key="6">
    <source>
        <dbReference type="ARBA" id="ARBA00023146"/>
    </source>
</evidence>
<evidence type="ECO:0000313" key="11">
    <source>
        <dbReference type="EMBL" id="HGY10567.1"/>
    </source>
</evidence>
<keyword evidence="4 8" id="KW-0067">ATP-binding</keyword>
<dbReference type="GO" id="GO:0006427">
    <property type="term" value="P:histidyl-tRNA aminoacylation"/>
    <property type="evidence" value="ECO:0007669"/>
    <property type="project" value="UniProtKB-UniRule"/>
</dbReference>
<dbReference type="InterPro" id="IPR006195">
    <property type="entry name" value="aa-tRNA-synth_II"/>
</dbReference>
<comment type="subunit">
    <text evidence="8">Homodimer.</text>
</comment>
<dbReference type="EMBL" id="DRPZ01000276">
    <property type="protein sequence ID" value="HGY10567.1"/>
    <property type="molecule type" value="Genomic_DNA"/>
</dbReference>
<dbReference type="GO" id="GO:0005524">
    <property type="term" value="F:ATP binding"/>
    <property type="evidence" value="ECO:0007669"/>
    <property type="project" value="UniProtKB-UniRule"/>
</dbReference>
<keyword evidence="8" id="KW-0963">Cytoplasm</keyword>
<dbReference type="GO" id="GO:0005737">
    <property type="term" value="C:cytoplasm"/>
    <property type="evidence" value="ECO:0007669"/>
    <property type="project" value="UniProtKB-SubCell"/>
</dbReference>
<dbReference type="GO" id="GO:0004821">
    <property type="term" value="F:histidine-tRNA ligase activity"/>
    <property type="evidence" value="ECO:0007669"/>
    <property type="project" value="UniProtKB-UniRule"/>
</dbReference>
<dbReference type="InterPro" id="IPR004516">
    <property type="entry name" value="HisRS/HisZ"/>
</dbReference>
<organism evidence="11">
    <name type="scientific">Oceanithermus profundus</name>
    <dbReference type="NCBI Taxonomy" id="187137"/>
    <lineage>
        <taxon>Bacteria</taxon>
        <taxon>Thermotogati</taxon>
        <taxon>Deinococcota</taxon>
        <taxon>Deinococci</taxon>
        <taxon>Thermales</taxon>
        <taxon>Thermaceae</taxon>
        <taxon>Oceanithermus</taxon>
    </lineage>
</organism>
<dbReference type="Pfam" id="PF13393">
    <property type="entry name" value="tRNA-synt_His"/>
    <property type="match status" value="1"/>
</dbReference>
<evidence type="ECO:0000256" key="4">
    <source>
        <dbReference type="ARBA" id="ARBA00022840"/>
    </source>
</evidence>
<evidence type="ECO:0000259" key="10">
    <source>
        <dbReference type="PROSITE" id="PS50862"/>
    </source>
</evidence>
<feature type="binding site" evidence="9">
    <location>
        <position position="132"/>
    </location>
    <ligand>
        <name>L-histidine</name>
        <dbReference type="ChEBI" id="CHEBI:57595"/>
    </ligand>
</feature>
<dbReference type="PANTHER" id="PTHR43707">
    <property type="entry name" value="HISTIDYL-TRNA SYNTHETASE"/>
    <property type="match status" value="1"/>
</dbReference>
<evidence type="ECO:0000256" key="7">
    <source>
        <dbReference type="ARBA" id="ARBA00047639"/>
    </source>
</evidence>
<dbReference type="SUPFAM" id="SSF55681">
    <property type="entry name" value="Class II aaRS and biotin synthetases"/>
    <property type="match status" value="1"/>
</dbReference>
<reference evidence="11" key="1">
    <citation type="journal article" date="2020" name="mSystems">
        <title>Genome- and Community-Level Interaction Insights into Carbon Utilization and Element Cycling Functions of Hydrothermarchaeota in Hydrothermal Sediment.</title>
        <authorList>
            <person name="Zhou Z."/>
            <person name="Liu Y."/>
            <person name="Xu W."/>
            <person name="Pan J."/>
            <person name="Luo Z.H."/>
            <person name="Li M."/>
        </authorList>
    </citation>
    <scope>NUCLEOTIDE SEQUENCE [LARGE SCALE GENOMIC DNA]</scope>
    <source>
        <strain evidence="11">HyVt-570</strain>
    </source>
</reference>
<dbReference type="HAMAP" id="MF_00127">
    <property type="entry name" value="His_tRNA_synth"/>
    <property type="match status" value="1"/>
</dbReference>
<feature type="binding site" evidence="9">
    <location>
        <position position="128"/>
    </location>
    <ligand>
        <name>L-histidine</name>
        <dbReference type="ChEBI" id="CHEBI:57595"/>
    </ligand>
</feature>
<dbReference type="PIRSF" id="PIRSF001549">
    <property type="entry name" value="His-tRNA_synth"/>
    <property type="match status" value="1"/>
</dbReference>
<evidence type="ECO:0000256" key="5">
    <source>
        <dbReference type="ARBA" id="ARBA00022917"/>
    </source>
</evidence>
<gene>
    <name evidence="8" type="primary">hisS</name>
    <name evidence="11" type="ORF">ENK37_11050</name>
</gene>
<dbReference type="CDD" id="cd00859">
    <property type="entry name" value="HisRS_anticodon"/>
    <property type="match status" value="1"/>
</dbReference>
<dbReference type="PANTHER" id="PTHR43707:SF1">
    <property type="entry name" value="HISTIDINE--TRNA LIGASE, MITOCHONDRIAL-RELATED"/>
    <property type="match status" value="1"/>
</dbReference>
<dbReference type="Gene3D" id="3.30.930.10">
    <property type="entry name" value="Bira Bifunctional Protein, Domain 2"/>
    <property type="match status" value="1"/>
</dbReference>
<dbReference type="CDD" id="cd00773">
    <property type="entry name" value="HisRS-like_core"/>
    <property type="match status" value="1"/>
</dbReference>
<dbReference type="AlphaFoldDB" id="A0A7C4V7A2"/>
<dbReference type="InterPro" id="IPR041715">
    <property type="entry name" value="HisRS-like_core"/>
</dbReference>
<keyword evidence="6 8" id="KW-0030">Aminoacyl-tRNA synthetase</keyword>
<comment type="similarity">
    <text evidence="1 8">Belongs to the class-II aminoacyl-tRNA synthetase family.</text>
</comment>
<dbReference type="InterPro" id="IPR004154">
    <property type="entry name" value="Anticodon-bd"/>
</dbReference>
<feature type="binding site" evidence="9">
    <location>
        <begin position="265"/>
        <end position="266"/>
    </location>
    <ligand>
        <name>L-histidine</name>
        <dbReference type="ChEBI" id="CHEBI:57595"/>
    </ligand>
</feature>
<evidence type="ECO:0000256" key="1">
    <source>
        <dbReference type="ARBA" id="ARBA00008226"/>
    </source>
</evidence>
<dbReference type="InterPro" id="IPR045864">
    <property type="entry name" value="aa-tRNA-synth_II/BPL/LPL"/>
</dbReference>
<dbReference type="InterPro" id="IPR015807">
    <property type="entry name" value="His-tRNA-ligase"/>
</dbReference>
<protein>
    <recommendedName>
        <fullName evidence="8">Histidine--tRNA ligase</fullName>
        <ecNumber evidence="8">6.1.1.21</ecNumber>
    </recommendedName>
    <alternativeName>
        <fullName evidence="8">Histidyl-tRNA synthetase</fullName>
        <shortName evidence="8">HisRS</shortName>
    </alternativeName>
</protein>
<accession>A0A7C4V7A2</accession>
<keyword evidence="2 8" id="KW-0436">Ligase</keyword>
<name>A0A7C4V7A2_9DEIN</name>